<proteinExistence type="predicted"/>
<dbReference type="CDD" id="cd00093">
    <property type="entry name" value="HTH_XRE"/>
    <property type="match status" value="1"/>
</dbReference>
<name>A0A645J855_9ZZZZ</name>
<dbReference type="SMART" id="SM00530">
    <property type="entry name" value="HTH_XRE"/>
    <property type="match status" value="1"/>
</dbReference>
<evidence type="ECO:0000259" key="1">
    <source>
        <dbReference type="PROSITE" id="PS50943"/>
    </source>
</evidence>
<comment type="caution">
    <text evidence="2">The sequence shown here is derived from an EMBL/GenBank/DDBJ whole genome shotgun (WGS) entry which is preliminary data.</text>
</comment>
<dbReference type="Pfam" id="PF13443">
    <property type="entry name" value="HTH_26"/>
    <property type="match status" value="1"/>
</dbReference>
<reference evidence="2" key="1">
    <citation type="submission" date="2019-08" db="EMBL/GenBank/DDBJ databases">
        <authorList>
            <person name="Kucharzyk K."/>
            <person name="Murdoch R.W."/>
            <person name="Higgins S."/>
            <person name="Loffler F."/>
        </authorList>
    </citation>
    <scope>NUCLEOTIDE SEQUENCE</scope>
</reference>
<dbReference type="Gene3D" id="1.10.260.40">
    <property type="entry name" value="lambda repressor-like DNA-binding domains"/>
    <property type="match status" value="1"/>
</dbReference>
<gene>
    <name evidence="2" type="ORF">SDC9_207298</name>
</gene>
<dbReference type="InterPro" id="IPR010982">
    <property type="entry name" value="Lambda_DNA-bd_dom_sf"/>
</dbReference>
<accession>A0A645J855</accession>
<dbReference type="InterPro" id="IPR001387">
    <property type="entry name" value="Cro/C1-type_HTH"/>
</dbReference>
<dbReference type="EMBL" id="VSSQ01133733">
    <property type="protein sequence ID" value="MPN59577.1"/>
    <property type="molecule type" value="Genomic_DNA"/>
</dbReference>
<dbReference type="PROSITE" id="PS50943">
    <property type="entry name" value="HTH_CROC1"/>
    <property type="match status" value="1"/>
</dbReference>
<sequence>MSTLNAVTQRIEELCRERNITINALSYLCGVSNSTIKSIFYGKSKNPGIITIKKICDGFGISLIDFFNTEQFIQLDQEIR</sequence>
<dbReference type="AlphaFoldDB" id="A0A645J855"/>
<evidence type="ECO:0000313" key="2">
    <source>
        <dbReference type="EMBL" id="MPN59577.1"/>
    </source>
</evidence>
<organism evidence="2">
    <name type="scientific">bioreactor metagenome</name>
    <dbReference type="NCBI Taxonomy" id="1076179"/>
    <lineage>
        <taxon>unclassified sequences</taxon>
        <taxon>metagenomes</taxon>
        <taxon>ecological metagenomes</taxon>
    </lineage>
</organism>
<feature type="domain" description="HTH cro/C1-type" evidence="1">
    <location>
        <begin position="11"/>
        <end position="66"/>
    </location>
</feature>
<protein>
    <recommendedName>
        <fullName evidence="1">HTH cro/C1-type domain-containing protein</fullName>
    </recommendedName>
</protein>
<dbReference type="SUPFAM" id="SSF47413">
    <property type="entry name" value="lambda repressor-like DNA-binding domains"/>
    <property type="match status" value="1"/>
</dbReference>
<dbReference type="GO" id="GO:0003677">
    <property type="term" value="F:DNA binding"/>
    <property type="evidence" value="ECO:0007669"/>
    <property type="project" value="InterPro"/>
</dbReference>